<keyword evidence="1" id="KW-0732">Signal</keyword>
<reference evidence="4 5" key="1">
    <citation type="submission" date="2019-08" db="EMBL/GenBank/DDBJ databases">
        <title>Draft genome sequences of two oriental melons (Cucumis melo L. var makuwa).</title>
        <authorList>
            <person name="Kwon S.-Y."/>
        </authorList>
    </citation>
    <scope>NUCLEOTIDE SEQUENCE [LARGE SCALE GENOMIC DNA]</scope>
    <source>
        <strain evidence="5">cv. Chang Bougi</strain>
        <strain evidence="4">cv. SW 3</strain>
        <tissue evidence="3">Leaf</tissue>
    </source>
</reference>
<dbReference type="AlphaFoldDB" id="A0A5D3BK21"/>
<accession>A0A5D3BK21</accession>
<proteinExistence type="predicted"/>
<dbReference type="EMBL" id="SSTE01021224">
    <property type="protein sequence ID" value="KAA0032692.1"/>
    <property type="molecule type" value="Genomic_DNA"/>
</dbReference>
<organism evidence="3 5">
    <name type="scientific">Cucumis melo var. makuwa</name>
    <name type="common">Oriental melon</name>
    <dbReference type="NCBI Taxonomy" id="1194695"/>
    <lineage>
        <taxon>Eukaryota</taxon>
        <taxon>Viridiplantae</taxon>
        <taxon>Streptophyta</taxon>
        <taxon>Embryophyta</taxon>
        <taxon>Tracheophyta</taxon>
        <taxon>Spermatophyta</taxon>
        <taxon>Magnoliopsida</taxon>
        <taxon>eudicotyledons</taxon>
        <taxon>Gunneridae</taxon>
        <taxon>Pentapetalae</taxon>
        <taxon>rosids</taxon>
        <taxon>fabids</taxon>
        <taxon>Cucurbitales</taxon>
        <taxon>Cucurbitaceae</taxon>
        <taxon>Benincaseae</taxon>
        <taxon>Cucumis</taxon>
    </lineage>
</organism>
<evidence type="ECO:0000313" key="4">
    <source>
        <dbReference type="Proteomes" id="UP000321393"/>
    </source>
</evidence>
<evidence type="ECO:0000256" key="1">
    <source>
        <dbReference type="SAM" id="SignalP"/>
    </source>
</evidence>
<evidence type="ECO:0000313" key="5">
    <source>
        <dbReference type="Proteomes" id="UP000321947"/>
    </source>
</evidence>
<dbReference type="EMBL" id="SSTD01017849">
    <property type="protein sequence ID" value="TYJ98725.1"/>
    <property type="molecule type" value="Genomic_DNA"/>
</dbReference>
<dbReference type="Proteomes" id="UP000321947">
    <property type="component" value="Unassembled WGS sequence"/>
</dbReference>
<comment type="caution">
    <text evidence="3">The sequence shown here is derived from an EMBL/GenBank/DDBJ whole genome shotgun (WGS) entry which is preliminary data.</text>
</comment>
<gene>
    <name evidence="3" type="ORF">E5676_scaffold156G00230</name>
    <name evidence="2" type="ORF">E6C27_scaffold853G00200</name>
</gene>
<dbReference type="Proteomes" id="UP000321393">
    <property type="component" value="Unassembled WGS sequence"/>
</dbReference>
<protein>
    <submittedName>
        <fullName evidence="3">Gag/pol protein</fullName>
    </submittedName>
</protein>
<name>A0A5D3BK21_CUCMM</name>
<feature type="signal peptide" evidence="1">
    <location>
        <begin position="1"/>
        <end position="20"/>
    </location>
</feature>
<feature type="chain" id="PRO_5042722960" evidence="1">
    <location>
        <begin position="21"/>
        <end position="269"/>
    </location>
</feature>
<evidence type="ECO:0000313" key="3">
    <source>
        <dbReference type="EMBL" id="TYJ98725.1"/>
    </source>
</evidence>
<evidence type="ECO:0000313" key="2">
    <source>
        <dbReference type="EMBL" id="KAA0032692.1"/>
    </source>
</evidence>
<sequence length="269" mass="31259">MWKSKLNMILVIADLHFILIEEFPHFPTQNESQSVRDAYDRWTNANDKVRLYILASMPNILSKKHVIMETSSFKQLKEDEMTLKGYAVESAVYILNNVPSKSLSETHFELWRGRRPSLRLCQFFGYPKETIGGLFFDPQENRVFLSTNATFLEEYHMRDHKPRSKLILNEAIDESTKVVDEVGPSSRVDETTTSETQVFKPNDGIEDPLSYKQPMNDVDKDQWVNWVQTFKARLVAKGHRVHLSKEQCPKTPQEVEDMRRIPYASTEAA</sequence>
<dbReference type="OrthoDB" id="1739418at2759"/>